<sequence length="325" mass="34439">MNSPIPKLPGAKKQFAHVQSKVDCRRPAVPSAAAATAPSKLIQENQKSKTSPIVTGAKSSKPTPIPELVKPFRANPVPKSHYAQPFRPVLRWKSPINEAPKAVEVPPVAVPAVPSQDAVEEVPDVAVEVTVVEAAPSENAADIIPVVDEVVEVPAVVEVVEVAPAPEAVEVEVPAVDEVVEVAPAPEAVEVDAAQVIEDLPVVAEVAEAAEEDEVVPPVVASAAEDTVPSEVAPVKKKRSRRKKKASDVPPAPEAAPVAPPGYDEAWFAQLTAKQRRNIYTNKKRSAAWRAQREALGPDAHIFLPPRITRAPLVLAPKEAVVVPA</sequence>
<gene>
    <name evidence="2" type="ORF">GHT06_013842</name>
</gene>
<feature type="compositionally biased region" description="Polar residues" evidence="1">
    <location>
        <begin position="42"/>
        <end position="62"/>
    </location>
</feature>
<evidence type="ECO:0000256" key="1">
    <source>
        <dbReference type="SAM" id="MobiDB-lite"/>
    </source>
</evidence>
<feature type="compositionally biased region" description="Pro residues" evidence="1">
    <location>
        <begin position="250"/>
        <end position="260"/>
    </location>
</feature>
<feature type="region of interest" description="Disordered" evidence="1">
    <location>
        <begin position="227"/>
        <end position="261"/>
    </location>
</feature>
<reference evidence="2 3" key="1">
    <citation type="submission" date="2022-05" db="EMBL/GenBank/DDBJ databases">
        <title>A multi-omics perspective on studying reproductive biology in Daphnia sinensis.</title>
        <authorList>
            <person name="Jia J."/>
        </authorList>
    </citation>
    <scope>NUCLEOTIDE SEQUENCE [LARGE SCALE GENOMIC DNA]</scope>
    <source>
        <strain evidence="2 3">WSL</strain>
    </source>
</reference>
<evidence type="ECO:0000313" key="3">
    <source>
        <dbReference type="Proteomes" id="UP000820818"/>
    </source>
</evidence>
<feature type="region of interest" description="Disordered" evidence="1">
    <location>
        <begin position="1"/>
        <end position="72"/>
    </location>
</feature>
<comment type="caution">
    <text evidence="2">The sequence shown here is derived from an EMBL/GenBank/DDBJ whole genome shotgun (WGS) entry which is preliminary data.</text>
</comment>
<protein>
    <submittedName>
        <fullName evidence="2">Uncharacterized protein</fullName>
    </submittedName>
</protein>
<evidence type="ECO:0000313" key="2">
    <source>
        <dbReference type="EMBL" id="KAI9559835.1"/>
    </source>
</evidence>
<name>A0AAD5LDB9_9CRUS</name>
<proteinExistence type="predicted"/>
<feature type="compositionally biased region" description="Basic residues" evidence="1">
    <location>
        <begin position="235"/>
        <end position="245"/>
    </location>
</feature>
<keyword evidence="3" id="KW-1185">Reference proteome</keyword>
<organism evidence="2 3">
    <name type="scientific">Daphnia sinensis</name>
    <dbReference type="NCBI Taxonomy" id="1820382"/>
    <lineage>
        <taxon>Eukaryota</taxon>
        <taxon>Metazoa</taxon>
        <taxon>Ecdysozoa</taxon>
        <taxon>Arthropoda</taxon>
        <taxon>Crustacea</taxon>
        <taxon>Branchiopoda</taxon>
        <taxon>Diplostraca</taxon>
        <taxon>Cladocera</taxon>
        <taxon>Anomopoda</taxon>
        <taxon>Daphniidae</taxon>
        <taxon>Daphnia</taxon>
        <taxon>Daphnia similis group</taxon>
    </lineage>
</organism>
<feature type="compositionally biased region" description="Low complexity" evidence="1">
    <location>
        <begin position="27"/>
        <end position="39"/>
    </location>
</feature>
<dbReference type="EMBL" id="WJBH02000004">
    <property type="protein sequence ID" value="KAI9559835.1"/>
    <property type="molecule type" value="Genomic_DNA"/>
</dbReference>
<accession>A0AAD5LDB9</accession>
<dbReference type="Proteomes" id="UP000820818">
    <property type="component" value="Linkage Group LG4"/>
</dbReference>
<dbReference type="AlphaFoldDB" id="A0AAD5LDB9"/>